<accession>A0ABR0EVB9</accession>
<feature type="compositionally biased region" description="Polar residues" evidence="1">
    <location>
        <begin position="75"/>
        <end position="84"/>
    </location>
</feature>
<proteinExistence type="predicted"/>
<gene>
    <name evidence="2" type="ORF">PRZ48_003076</name>
</gene>
<dbReference type="EMBL" id="JAXOVC010000002">
    <property type="protein sequence ID" value="KAK4505113.1"/>
    <property type="molecule type" value="Genomic_DNA"/>
</dbReference>
<sequence length="108" mass="12495">MDANQSIENTRTKRKVAALARKTENLTLEGEKKKKKKCRTRTTAERRAMRKERRGAVSTHKSAQTLELPFRHQTAPKTLSNTYARASRPEGFESFIKREEKTVEYLEG</sequence>
<dbReference type="Proteomes" id="UP001305779">
    <property type="component" value="Unassembled WGS sequence"/>
</dbReference>
<protein>
    <submittedName>
        <fullName evidence="2">Uncharacterized protein</fullName>
    </submittedName>
</protein>
<reference evidence="2 3" key="1">
    <citation type="journal article" date="2023" name="G3 (Bethesda)">
        <title>A chromosome-level genome assembly of Zasmidium syzygii isolated from banana leaves.</title>
        <authorList>
            <person name="van Westerhoven A.C."/>
            <person name="Mehrabi R."/>
            <person name="Talebi R."/>
            <person name="Steentjes M.B.F."/>
            <person name="Corcolon B."/>
            <person name="Chong P.A."/>
            <person name="Kema G.H.J."/>
            <person name="Seidl M.F."/>
        </authorList>
    </citation>
    <scope>NUCLEOTIDE SEQUENCE [LARGE SCALE GENOMIC DNA]</scope>
    <source>
        <strain evidence="2 3">P124</strain>
    </source>
</reference>
<feature type="region of interest" description="Disordered" evidence="1">
    <location>
        <begin position="30"/>
        <end position="85"/>
    </location>
</feature>
<evidence type="ECO:0000313" key="3">
    <source>
        <dbReference type="Proteomes" id="UP001305779"/>
    </source>
</evidence>
<organism evidence="2 3">
    <name type="scientific">Zasmidium cellare</name>
    <name type="common">Wine cellar mold</name>
    <name type="synonym">Racodium cellare</name>
    <dbReference type="NCBI Taxonomy" id="395010"/>
    <lineage>
        <taxon>Eukaryota</taxon>
        <taxon>Fungi</taxon>
        <taxon>Dikarya</taxon>
        <taxon>Ascomycota</taxon>
        <taxon>Pezizomycotina</taxon>
        <taxon>Dothideomycetes</taxon>
        <taxon>Dothideomycetidae</taxon>
        <taxon>Mycosphaerellales</taxon>
        <taxon>Mycosphaerellaceae</taxon>
        <taxon>Zasmidium</taxon>
    </lineage>
</organism>
<comment type="caution">
    <text evidence="2">The sequence shown here is derived from an EMBL/GenBank/DDBJ whole genome shotgun (WGS) entry which is preliminary data.</text>
</comment>
<evidence type="ECO:0000256" key="1">
    <source>
        <dbReference type="SAM" id="MobiDB-lite"/>
    </source>
</evidence>
<keyword evidence="3" id="KW-1185">Reference proteome</keyword>
<name>A0ABR0EVB9_ZASCE</name>
<evidence type="ECO:0000313" key="2">
    <source>
        <dbReference type="EMBL" id="KAK4505113.1"/>
    </source>
</evidence>